<comment type="caution">
    <text evidence="2">The sequence shown here is derived from an EMBL/GenBank/DDBJ whole genome shotgun (WGS) entry which is preliminary data.</text>
</comment>
<evidence type="ECO:0000313" key="3">
    <source>
        <dbReference type="Proteomes" id="UP000469452"/>
    </source>
</evidence>
<protein>
    <submittedName>
        <fullName evidence="2">Uncharacterized protein</fullName>
    </submittedName>
</protein>
<dbReference type="AlphaFoldDB" id="A0A6A4Z5E9"/>
<dbReference type="EMBL" id="VJMI01019167">
    <property type="protein sequence ID" value="KAF0708043.1"/>
    <property type="molecule type" value="Genomic_DNA"/>
</dbReference>
<accession>A0A6A4Z5E9</accession>
<sequence>MQGSPVVLLHDNNFPTWKHAFSMAATAHGWMSYYTSPSFDDPRVLTQTMAAVDVAMDVETLRRQEKPGMPTNGMPLEDRKLNDDLRLAALRQLKFREIHGLFVAKFQAQARMYLLSFLSQPLQVAVQSIECPYRMYMYLQDRFESATMTAIDVLRVILTAFSHDDHDQIDQHRILSLHFDRMDRLMTRLKSSIQPVDWAAMSVLDYDRHVWDSLHALLLRHSFRDITMDNLPPRPRPLLCPNGSTSEVDRTMSHIYHVLGHPAVASPSHTPLNHDMPPSKPIPDENPTSPEPTEYANASTTNDPVVSHQQQVQHFHTDHILIKVEPAVYDVACWRDTTPPTSTRPLSSSEPSIPSVAKASEAIQLLPDSAVASHSSTCPAVQFSTSTVSLPAAASNNEPTIEATRHDDDAAVHTLSQICDTLKPCDDVERTPPSLVIPDKLTGQEEGMPDACAALSSNKPCVPRPSDSLYEPPPPDKSESPLPHQPKHRHHRKPPPHVV</sequence>
<dbReference type="Proteomes" id="UP000469452">
    <property type="component" value="Unassembled WGS sequence"/>
</dbReference>
<feature type="non-terminal residue" evidence="2">
    <location>
        <position position="499"/>
    </location>
</feature>
<name>A0A6A4Z5E9_APHAT</name>
<gene>
    <name evidence="2" type="ORF">AaE_013375</name>
</gene>
<feature type="region of interest" description="Disordered" evidence="1">
    <location>
        <begin position="425"/>
        <end position="499"/>
    </location>
</feature>
<organism evidence="2 3">
    <name type="scientific">Aphanomyces astaci</name>
    <name type="common">Crayfish plague agent</name>
    <dbReference type="NCBI Taxonomy" id="112090"/>
    <lineage>
        <taxon>Eukaryota</taxon>
        <taxon>Sar</taxon>
        <taxon>Stramenopiles</taxon>
        <taxon>Oomycota</taxon>
        <taxon>Saprolegniomycetes</taxon>
        <taxon>Saprolegniales</taxon>
        <taxon>Verrucalvaceae</taxon>
        <taxon>Aphanomyces</taxon>
    </lineage>
</organism>
<feature type="compositionally biased region" description="Basic residues" evidence="1">
    <location>
        <begin position="485"/>
        <end position="499"/>
    </location>
</feature>
<evidence type="ECO:0000313" key="2">
    <source>
        <dbReference type="EMBL" id="KAF0708043.1"/>
    </source>
</evidence>
<feature type="region of interest" description="Disordered" evidence="1">
    <location>
        <begin position="263"/>
        <end position="309"/>
    </location>
</feature>
<reference evidence="2 3" key="1">
    <citation type="submission" date="2019-06" db="EMBL/GenBank/DDBJ databases">
        <title>Genomics analysis of Aphanomyces spp. identifies a new class of oomycete effector associated with host adaptation.</title>
        <authorList>
            <person name="Gaulin E."/>
        </authorList>
    </citation>
    <scope>NUCLEOTIDE SEQUENCE [LARGE SCALE GENOMIC DNA]</scope>
    <source>
        <strain evidence="2 3">E</strain>
    </source>
</reference>
<evidence type="ECO:0000256" key="1">
    <source>
        <dbReference type="SAM" id="MobiDB-lite"/>
    </source>
</evidence>
<proteinExistence type="predicted"/>